<name>A0A9D1REZ3_9FIRM</name>
<evidence type="ECO:0000313" key="2">
    <source>
        <dbReference type="Proteomes" id="UP000824205"/>
    </source>
</evidence>
<sequence length="45" mass="5083">MDSPAATLETEQRTSAQTYTLMRVITKGKTKNTPPMILQKSVWTK</sequence>
<comment type="caution">
    <text evidence="1">The sequence shown here is derived from an EMBL/GenBank/DDBJ whole genome shotgun (WGS) entry which is preliminary data.</text>
</comment>
<reference evidence="1" key="1">
    <citation type="journal article" date="2021" name="PeerJ">
        <title>Extensive microbial diversity within the chicken gut microbiome revealed by metagenomics and culture.</title>
        <authorList>
            <person name="Gilroy R."/>
            <person name="Ravi A."/>
            <person name="Getino M."/>
            <person name="Pursley I."/>
            <person name="Horton D.L."/>
            <person name="Alikhan N.F."/>
            <person name="Baker D."/>
            <person name="Gharbi K."/>
            <person name="Hall N."/>
            <person name="Watson M."/>
            <person name="Adriaenssens E.M."/>
            <person name="Foster-Nyarko E."/>
            <person name="Jarju S."/>
            <person name="Secka A."/>
            <person name="Antonio M."/>
            <person name="Oren A."/>
            <person name="Chaudhuri R.R."/>
            <person name="La Ragione R."/>
            <person name="Hildebrand F."/>
            <person name="Pallen M.J."/>
        </authorList>
    </citation>
    <scope>NUCLEOTIDE SEQUENCE</scope>
    <source>
        <strain evidence="1">421</strain>
    </source>
</reference>
<dbReference type="EMBL" id="DXGE01000034">
    <property type="protein sequence ID" value="HIW86357.1"/>
    <property type="molecule type" value="Genomic_DNA"/>
</dbReference>
<protein>
    <submittedName>
        <fullName evidence="1">Uncharacterized protein</fullName>
    </submittedName>
</protein>
<proteinExistence type="predicted"/>
<dbReference type="AlphaFoldDB" id="A0A9D1REZ3"/>
<evidence type="ECO:0000313" key="1">
    <source>
        <dbReference type="EMBL" id="HIW86357.1"/>
    </source>
</evidence>
<gene>
    <name evidence="1" type="ORF">IAA48_07675</name>
</gene>
<reference evidence="1" key="2">
    <citation type="submission" date="2021-04" db="EMBL/GenBank/DDBJ databases">
        <authorList>
            <person name="Gilroy R."/>
        </authorList>
    </citation>
    <scope>NUCLEOTIDE SEQUENCE</scope>
    <source>
        <strain evidence="1">421</strain>
    </source>
</reference>
<dbReference type="Proteomes" id="UP000824205">
    <property type="component" value="Unassembled WGS sequence"/>
</dbReference>
<organism evidence="1 2">
    <name type="scientific">Candidatus Eubacterium faecipullorum</name>
    <dbReference type="NCBI Taxonomy" id="2838571"/>
    <lineage>
        <taxon>Bacteria</taxon>
        <taxon>Bacillati</taxon>
        <taxon>Bacillota</taxon>
        <taxon>Clostridia</taxon>
        <taxon>Eubacteriales</taxon>
        <taxon>Eubacteriaceae</taxon>
        <taxon>Eubacterium</taxon>
    </lineage>
</organism>
<accession>A0A9D1REZ3</accession>